<organism evidence="7 8">
    <name type="scientific">Parapedobacter deserti</name>
    <dbReference type="NCBI Taxonomy" id="1912957"/>
    <lineage>
        <taxon>Bacteria</taxon>
        <taxon>Pseudomonadati</taxon>
        <taxon>Bacteroidota</taxon>
        <taxon>Sphingobacteriia</taxon>
        <taxon>Sphingobacteriales</taxon>
        <taxon>Sphingobacteriaceae</taxon>
        <taxon>Parapedobacter</taxon>
    </lineage>
</organism>
<evidence type="ECO:0000259" key="6">
    <source>
        <dbReference type="PROSITE" id="PS50109"/>
    </source>
</evidence>
<evidence type="ECO:0000256" key="5">
    <source>
        <dbReference type="ARBA" id="ARBA00023136"/>
    </source>
</evidence>
<evidence type="ECO:0000256" key="1">
    <source>
        <dbReference type="ARBA" id="ARBA00000085"/>
    </source>
</evidence>
<dbReference type="Pfam" id="PF00512">
    <property type="entry name" value="HisKA"/>
    <property type="match status" value="1"/>
</dbReference>
<dbReference type="SUPFAM" id="SSF55874">
    <property type="entry name" value="ATPase domain of HSP90 chaperone/DNA topoisomerase II/histidine kinase"/>
    <property type="match status" value="1"/>
</dbReference>
<dbReference type="InterPro" id="IPR050351">
    <property type="entry name" value="BphY/WalK/GraS-like"/>
</dbReference>
<evidence type="ECO:0000256" key="3">
    <source>
        <dbReference type="ARBA" id="ARBA00022679"/>
    </source>
</evidence>
<comment type="catalytic activity">
    <reaction evidence="1">
        <text>ATP + protein L-histidine = ADP + protein N-phospho-L-histidine.</text>
        <dbReference type="EC" id="2.7.13.3"/>
    </reaction>
</comment>
<dbReference type="PROSITE" id="PS50109">
    <property type="entry name" value="HIS_KIN"/>
    <property type="match status" value="1"/>
</dbReference>
<keyword evidence="3" id="KW-0808">Transferase</keyword>
<dbReference type="PANTHER" id="PTHR42878:SF13">
    <property type="entry name" value="HISTIDINE KINASE"/>
    <property type="match status" value="1"/>
</dbReference>
<dbReference type="Gene3D" id="3.30.565.10">
    <property type="entry name" value="Histidine kinase-like ATPase, C-terminal domain"/>
    <property type="match status" value="1"/>
</dbReference>
<dbReference type="InterPro" id="IPR005467">
    <property type="entry name" value="His_kinase_dom"/>
</dbReference>
<dbReference type="PANTHER" id="PTHR42878">
    <property type="entry name" value="TWO-COMPONENT HISTIDINE KINASE"/>
    <property type="match status" value="1"/>
</dbReference>
<dbReference type="SMART" id="SM00387">
    <property type="entry name" value="HATPase_c"/>
    <property type="match status" value="1"/>
</dbReference>
<dbReference type="GO" id="GO:0005524">
    <property type="term" value="F:ATP binding"/>
    <property type="evidence" value="ECO:0007669"/>
    <property type="project" value="UniProtKB-KW"/>
</dbReference>
<accession>A0ABV7JQ95</accession>
<dbReference type="InterPro" id="IPR036890">
    <property type="entry name" value="HATPase_C_sf"/>
</dbReference>
<dbReference type="InterPro" id="IPR000014">
    <property type="entry name" value="PAS"/>
</dbReference>
<dbReference type="InterPro" id="IPR003594">
    <property type="entry name" value="HATPase_dom"/>
</dbReference>
<dbReference type="SMART" id="SM00091">
    <property type="entry name" value="PAS"/>
    <property type="match status" value="1"/>
</dbReference>
<feature type="domain" description="Histidine kinase" evidence="6">
    <location>
        <begin position="163"/>
        <end position="374"/>
    </location>
</feature>
<dbReference type="SUPFAM" id="SSF55785">
    <property type="entry name" value="PYP-like sensor domain (PAS domain)"/>
    <property type="match status" value="1"/>
</dbReference>
<dbReference type="SMART" id="SM00388">
    <property type="entry name" value="HisKA"/>
    <property type="match status" value="1"/>
</dbReference>
<evidence type="ECO:0000256" key="4">
    <source>
        <dbReference type="ARBA" id="ARBA00022777"/>
    </source>
</evidence>
<protein>
    <recommendedName>
        <fullName evidence="2">histidine kinase</fullName>
        <ecNumber evidence="2">2.7.13.3</ecNumber>
    </recommendedName>
</protein>
<keyword evidence="4" id="KW-0418">Kinase</keyword>
<dbReference type="CDD" id="cd00082">
    <property type="entry name" value="HisKA"/>
    <property type="match status" value="1"/>
</dbReference>
<dbReference type="EMBL" id="JBHRTA010000036">
    <property type="protein sequence ID" value="MFC3198291.1"/>
    <property type="molecule type" value="Genomic_DNA"/>
</dbReference>
<reference evidence="8" key="1">
    <citation type="journal article" date="2019" name="Int. J. Syst. Evol. Microbiol.">
        <title>The Global Catalogue of Microorganisms (GCM) 10K type strain sequencing project: providing services to taxonomists for standard genome sequencing and annotation.</title>
        <authorList>
            <consortium name="The Broad Institute Genomics Platform"/>
            <consortium name="The Broad Institute Genome Sequencing Center for Infectious Disease"/>
            <person name="Wu L."/>
            <person name="Ma J."/>
        </authorList>
    </citation>
    <scope>NUCLEOTIDE SEQUENCE [LARGE SCALE GENOMIC DNA]</scope>
    <source>
        <strain evidence="8">KCTC 52416</strain>
    </source>
</reference>
<evidence type="ECO:0000313" key="8">
    <source>
        <dbReference type="Proteomes" id="UP001595526"/>
    </source>
</evidence>
<keyword evidence="7" id="KW-0547">Nucleotide-binding</keyword>
<keyword evidence="8" id="KW-1185">Reference proteome</keyword>
<keyword evidence="5" id="KW-0472">Membrane</keyword>
<dbReference type="InterPro" id="IPR035965">
    <property type="entry name" value="PAS-like_dom_sf"/>
</dbReference>
<dbReference type="EC" id="2.7.13.3" evidence="2"/>
<dbReference type="SUPFAM" id="SSF47384">
    <property type="entry name" value="Homodimeric domain of signal transducing histidine kinase"/>
    <property type="match status" value="1"/>
</dbReference>
<sequence>MDDASNPLGTDAMEDFEDFFQTAICGLIITDAKGKILRVNKRIATWRDEPPEMIEGRSVSDLLTIAGKIYFETHLWPLLRMQGFFDEVAVELADTTTGKLPVFLNGYERRNEDGVPLFMRFMLFRAADRRLYEENLKTFKAIAEEKLAVEKKHAVLREQFIAVLGHDLRNPLGAIDGVAQLMGNAAKSDAEKQFARILNNGVKRMKEMIENVMDFARGRLGGGFDVTFQNVNLRDLLTEVVDEIKSAWPGREINLSCNSDINVVCDPARIAQLVSNLLANAITHGAPTSPIDVIGKADAACWSIAVANKGKVIPDKDLPNLFLPFNREKSRPSQQGLGLGLYIASEIAKAHQGRLEVASDDSQTCFTLTVAHPASIEMPRSTS</sequence>
<evidence type="ECO:0000256" key="2">
    <source>
        <dbReference type="ARBA" id="ARBA00012438"/>
    </source>
</evidence>
<proteinExistence type="predicted"/>
<name>A0ABV7JQ95_9SPHI</name>
<dbReference type="Proteomes" id="UP001595526">
    <property type="component" value="Unassembled WGS sequence"/>
</dbReference>
<evidence type="ECO:0000313" key="7">
    <source>
        <dbReference type="EMBL" id="MFC3198291.1"/>
    </source>
</evidence>
<comment type="caution">
    <text evidence="7">The sequence shown here is derived from an EMBL/GenBank/DDBJ whole genome shotgun (WGS) entry which is preliminary data.</text>
</comment>
<dbReference type="InterPro" id="IPR003661">
    <property type="entry name" value="HisK_dim/P_dom"/>
</dbReference>
<dbReference type="RefSeq" id="WP_379022807.1">
    <property type="nucleotide sequence ID" value="NZ_JBHRTA010000036.1"/>
</dbReference>
<gene>
    <name evidence="7" type="ORF">ACFOET_11770</name>
</gene>
<keyword evidence="7" id="KW-0067">ATP-binding</keyword>
<dbReference type="InterPro" id="IPR036097">
    <property type="entry name" value="HisK_dim/P_sf"/>
</dbReference>
<dbReference type="Gene3D" id="1.10.287.130">
    <property type="match status" value="1"/>
</dbReference>
<dbReference type="Pfam" id="PF02518">
    <property type="entry name" value="HATPase_c"/>
    <property type="match status" value="1"/>
</dbReference>